<evidence type="ECO:0008006" key="4">
    <source>
        <dbReference type="Google" id="ProtNLM"/>
    </source>
</evidence>
<organism evidence="2 3">
    <name type="scientific">Lignipirellula cremea</name>
    <dbReference type="NCBI Taxonomy" id="2528010"/>
    <lineage>
        <taxon>Bacteria</taxon>
        <taxon>Pseudomonadati</taxon>
        <taxon>Planctomycetota</taxon>
        <taxon>Planctomycetia</taxon>
        <taxon>Pirellulales</taxon>
        <taxon>Pirellulaceae</taxon>
        <taxon>Lignipirellula</taxon>
    </lineage>
</organism>
<accession>A0A518E2Y2</accession>
<dbReference type="Proteomes" id="UP000317648">
    <property type="component" value="Chromosome"/>
</dbReference>
<dbReference type="EMBL" id="CP036433">
    <property type="protein sequence ID" value="QDU98444.1"/>
    <property type="molecule type" value="Genomic_DNA"/>
</dbReference>
<evidence type="ECO:0000256" key="1">
    <source>
        <dbReference type="SAM" id="MobiDB-lite"/>
    </source>
</evidence>
<name>A0A518E2Y2_9BACT</name>
<sequence length="482" mass="51535">MALQRRFNNGSDLAAWSPWLLSLVLLCSCRTPGASLTAQAPHRPDAPPPLTQPAPAAQAPPVVAPQASAATAAPTGVAQVAYHQDPAVVPASDPGPAYCPPGSAGAAGQAAQGGFPHPGRPYAGGYPQGGYAGAPFGMMPYAGAMLPPGAASGPPQPIGPAIYSANPYGQWQPPRIGGEWPRDEYVFDGGDRNQEVQVDYDWTVRGLDLEDTVAHYDTLDGRVMVEPSNRTPIYAPRFAAVRKIYGVVVTDANEGLIAAESQSQAMLQEETRIPTTMMQPIEAIGQIGVGQPSNISDRTRGLTVGTLQKVTEYQGDLGVHNDFQIFHRGVFENSEKARLSEYTAAVGVWTENQMTQVLFDAEKADVESSTTAAQVVYVNEDIPGNPRLQLVKTASTRAAKPGDIIEFSLRFDNIGDEIIGNVTLIDNLTPRLEYVPDSAQSNPPAKLYTDVNEGDSLILRWELESPLLPGKGGVIHFKCRMR</sequence>
<dbReference type="RefSeq" id="WP_197442726.1">
    <property type="nucleotide sequence ID" value="NZ_CP036433.1"/>
</dbReference>
<protein>
    <recommendedName>
        <fullName evidence="4">DUF11 domain-containing protein</fullName>
    </recommendedName>
</protein>
<evidence type="ECO:0000313" key="2">
    <source>
        <dbReference type="EMBL" id="QDU98444.1"/>
    </source>
</evidence>
<evidence type="ECO:0000313" key="3">
    <source>
        <dbReference type="Proteomes" id="UP000317648"/>
    </source>
</evidence>
<reference evidence="2 3" key="1">
    <citation type="submission" date="2019-02" db="EMBL/GenBank/DDBJ databases">
        <title>Deep-cultivation of Planctomycetes and their phenomic and genomic characterization uncovers novel biology.</title>
        <authorList>
            <person name="Wiegand S."/>
            <person name="Jogler M."/>
            <person name="Boedeker C."/>
            <person name="Pinto D."/>
            <person name="Vollmers J."/>
            <person name="Rivas-Marin E."/>
            <person name="Kohn T."/>
            <person name="Peeters S.H."/>
            <person name="Heuer A."/>
            <person name="Rast P."/>
            <person name="Oberbeckmann S."/>
            <person name="Bunk B."/>
            <person name="Jeske O."/>
            <person name="Meyerdierks A."/>
            <person name="Storesund J.E."/>
            <person name="Kallscheuer N."/>
            <person name="Luecker S."/>
            <person name="Lage O.M."/>
            <person name="Pohl T."/>
            <person name="Merkel B.J."/>
            <person name="Hornburger P."/>
            <person name="Mueller R.-W."/>
            <person name="Bruemmer F."/>
            <person name="Labrenz M."/>
            <person name="Spormann A.M."/>
            <person name="Op den Camp H."/>
            <person name="Overmann J."/>
            <person name="Amann R."/>
            <person name="Jetten M.S.M."/>
            <person name="Mascher T."/>
            <person name="Medema M.H."/>
            <person name="Devos D.P."/>
            <person name="Kaster A.-K."/>
            <person name="Ovreas L."/>
            <person name="Rohde M."/>
            <person name="Galperin M.Y."/>
            <person name="Jogler C."/>
        </authorList>
    </citation>
    <scope>NUCLEOTIDE SEQUENCE [LARGE SCALE GENOMIC DNA]</scope>
    <source>
        <strain evidence="2 3">Pla85_3_4</strain>
    </source>
</reference>
<gene>
    <name evidence="2" type="ORF">Pla8534_63120</name>
</gene>
<dbReference type="AlphaFoldDB" id="A0A518E2Y2"/>
<dbReference type="PROSITE" id="PS51257">
    <property type="entry name" value="PROKAR_LIPOPROTEIN"/>
    <property type="match status" value="1"/>
</dbReference>
<keyword evidence="3" id="KW-1185">Reference proteome</keyword>
<feature type="region of interest" description="Disordered" evidence="1">
    <location>
        <begin position="37"/>
        <end position="70"/>
    </location>
</feature>
<dbReference type="NCBIfam" id="TIGR01451">
    <property type="entry name" value="B_ant_repeat"/>
    <property type="match status" value="1"/>
</dbReference>
<proteinExistence type="predicted"/>
<dbReference type="InterPro" id="IPR047589">
    <property type="entry name" value="DUF11_rpt"/>
</dbReference>
<dbReference type="KEGG" id="lcre:Pla8534_63120"/>
<feature type="compositionally biased region" description="Low complexity" evidence="1">
    <location>
        <begin position="53"/>
        <end position="70"/>
    </location>
</feature>